<protein>
    <submittedName>
        <fullName evidence="1">Uncharacterized protein</fullName>
    </submittedName>
</protein>
<sequence>MPQQPPLPA</sequence>
<reference evidence="1" key="1">
    <citation type="submission" date="2018-02" db="EMBL/GenBank/DDBJ databases">
        <title>Rhizophora mucronata_Transcriptome.</title>
        <authorList>
            <person name="Meera S.P."/>
            <person name="Sreeshan A."/>
            <person name="Augustine A."/>
        </authorList>
    </citation>
    <scope>NUCLEOTIDE SEQUENCE</scope>
    <source>
        <tissue evidence="1">Leaf</tissue>
    </source>
</reference>
<accession>A0A2P2P4Z9</accession>
<dbReference type="EMBL" id="GGEC01069334">
    <property type="protein sequence ID" value="MBX49818.1"/>
    <property type="molecule type" value="Transcribed_RNA"/>
</dbReference>
<organism evidence="1">
    <name type="scientific">Rhizophora mucronata</name>
    <name type="common">Asiatic mangrove</name>
    <dbReference type="NCBI Taxonomy" id="61149"/>
    <lineage>
        <taxon>Eukaryota</taxon>
        <taxon>Viridiplantae</taxon>
        <taxon>Streptophyta</taxon>
        <taxon>Embryophyta</taxon>
        <taxon>Tracheophyta</taxon>
        <taxon>Spermatophyta</taxon>
        <taxon>Magnoliopsida</taxon>
        <taxon>eudicotyledons</taxon>
        <taxon>Gunneridae</taxon>
        <taxon>Pentapetalae</taxon>
        <taxon>rosids</taxon>
        <taxon>fabids</taxon>
        <taxon>Malpighiales</taxon>
        <taxon>Rhizophoraceae</taxon>
        <taxon>Rhizophora</taxon>
    </lineage>
</organism>
<evidence type="ECO:0000313" key="1">
    <source>
        <dbReference type="EMBL" id="MBX49818.1"/>
    </source>
</evidence>
<proteinExistence type="predicted"/>
<name>A0A2P2P4Z9_RHIMU</name>